<dbReference type="SUPFAM" id="SSF46626">
    <property type="entry name" value="Cytochrome c"/>
    <property type="match status" value="1"/>
</dbReference>
<dbReference type="AlphaFoldDB" id="A0A7V8T0N0"/>
<evidence type="ECO:0000256" key="2">
    <source>
        <dbReference type="ARBA" id="ARBA00022723"/>
    </source>
</evidence>
<comment type="caution">
    <text evidence="7">The sequence shown here is derived from an EMBL/GenBank/DDBJ whole genome shotgun (WGS) entry which is preliminary data.</text>
</comment>
<dbReference type="EMBL" id="JACDQQ010002958">
    <property type="protein sequence ID" value="MBA0089369.1"/>
    <property type="molecule type" value="Genomic_DNA"/>
</dbReference>
<dbReference type="GO" id="GO:0009055">
    <property type="term" value="F:electron transfer activity"/>
    <property type="evidence" value="ECO:0007669"/>
    <property type="project" value="InterPro"/>
</dbReference>
<feature type="domain" description="Cytochrome c" evidence="6">
    <location>
        <begin position="68"/>
        <end position="156"/>
    </location>
</feature>
<keyword evidence="8" id="KW-1185">Reference proteome</keyword>
<protein>
    <submittedName>
        <fullName evidence="7">Cytochrome c</fullName>
    </submittedName>
</protein>
<gene>
    <name evidence="7" type="ORF">HRJ53_30635</name>
</gene>
<feature type="region of interest" description="Disordered" evidence="5">
    <location>
        <begin position="169"/>
        <end position="200"/>
    </location>
</feature>
<dbReference type="GO" id="GO:0046872">
    <property type="term" value="F:metal ion binding"/>
    <property type="evidence" value="ECO:0007669"/>
    <property type="project" value="UniProtKB-KW"/>
</dbReference>
<evidence type="ECO:0000313" key="7">
    <source>
        <dbReference type="EMBL" id="MBA0089369.1"/>
    </source>
</evidence>
<dbReference type="Gene3D" id="1.10.760.10">
    <property type="entry name" value="Cytochrome c-like domain"/>
    <property type="match status" value="1"/>
</dbReference>
<dbReference type="PROSITE" id="PS51007">
    <property type="entry name" value="CYTC"/>
    <property type="match status" value="1"/>
</dbReference>
<organism evidence="7 8">
    <name type="scientific">Candidatus Acidiferrum panamense</name>
    <dbReference type="NCBI Taxonomy" id="2741543"/>
    <lineage>
        <taxon>Bacteria</taxon>
        <taxon>Pseudomonadati</taxon>
        <taxon>Acidobacteriota</taxon>
        <taxon>Terriglobia</taxon>
        <taxon>Candidatus Acidiferrales</taxon>
        <taxon>Candidatus Acidiferrum</taxon>
    </lineage>
</organism>
<dbReference type="GO" id="GO:0020037">
    <property type="term" value="F:heme binding"/>
    <property type="evidence" value="ECO:0007669"/>
    <property type="project" value="InterPro"/>
</dbReference>
<keyword evidence="2 4" id="KW-0479">Metal-binding</keyword>
<dbReference type="Proteomes" id="UP000567293">
    <property type="component" value="Unassembled WGS sequence"/>
</dbReference>
<name>A0A7V8T0N0_9BACT</name>
<reference evidence="7" key="1">
    <citation type="submission" date="2020-06" db="EMBL/GenBank/DDBJ databases">
        <title>Legume-microbial interactions unlock mineral nutrients during tropical forest succession.</title>
        <authorList>
            <person name="Epihov D.Z."/>
        </authorList>
    </citation>
    <scope>NUCLEOTIDE SEQUENCE [LARGE SCALE GENOMIC DNA]</scope>
    <source>
        <strain evidence="7">Pan2503</strain>
    </source>
</reference>
<sequence length="200" mass="22046">MAKGFILGIVVAILLVGGSLYAYFSWGFAPVATSASPMPLERRLARRALHAYLDKLPHPQPMVEADEPNLIAGSKVYKEQCVTCHGLPGEPKSAVSQGMFPAPPQLFHGVGVTDDEPWETYWKVENGIRMTGMPAFKGQIPEKEIWQVTMLVKNADKITEPVKKELLAGNATPMSMAMPDMEEKPEKQTKPAKQSKPKKM</sequence>
<dbReference type="Pfam" id="PF13442">
    <property type="entry name" value="Cytochrome_CBB3"/>
    <property type="match status" value="1"/>
</dbReference>
<evidence type="ECO:0000256" key="1">
    <source>
        <dbReference type="ARBA" id="ARBA00022617"/>
    </source>
</evidence>
<dbReference type="InterPro" id="IPR009056">
    <property type="entry name" value="Cyt_c-like_dom"/>
</dbReference>
<evidence type="ECO:0000256" key="4">
    <source>
        <dbReference type="PROSITE-ProRule" id="PRU00433"/>
    </source>
</evidence>
<evidence type="ECO:0000256" key="5">
    <source>
        <dbReference type="SAM" id="MobiDB-lite"/>
    </source>
</evidence>
<evidence type="ECO:0000256" key="3">
    <source>
        <dbReference type="ARBA" id="ARBA00023004"/>
    </source>
</evidence>
<accession>A0A7V8T0N0</accession>
<evidence type="ECO:0000313" key="8">
    <source>
        <dbReference type="Proteomes" id="UP000567293"/>
    </source>
</evidence>
<evidence type="ECO:0000259" key="6">
    <source>
        <dbReference type="PROSITE" id="PS51007"/>
    </source>
</evidence>
<keyword evidence="3 4" id="KW-0408">Iron</keyword>
<proteinExistence type="predicted"/>
<dbReference type="InterPro" id="IPR036909">
    <property type="entry name" value="Cyt_c-like_dom_sf"/>
</dbReference>
<keyword evidence="1 4" id="KW-0349">Heme</keyword>